<dbReference type="AlphaFoldDB" id="A0A399EPS7"/>
<name>A0A399EPS7_9DEIN</name>
<proteinExistence type="predicted"/>
<protein>
    <submittedName>
        <fullName evidence="1">Uncharacterized protein</fullName>
    </submittedName>
</protein>
<evidence type="ECO:0000313" key="1">
    <source>
        <dbReference type="EMBL" id="RIH86694.1"/>
    </source>
</evidence>
<sequence>MGALIWMLSRKITSASNLGVFDILIVPIILICSYQLLADVTAHIEVSAGKLLSREFGKQTVLDLSRVNSIEIGYYGFGHSAFNLHLDSTIDAKRRTLSLSMRVFANRDQVTKAIVDATLSVNPNVKLSPEILERFGPPPYGIFISKRGE</sequence>
<reference evidence="1 2" key="1">
    <citation type="submission" date="2018-08" db="EMBL/GenBank/DDBJ databases">
        <title>Meiothermus terrae DSM 26712 genome sequencing project.</title>
        <authorList>
            <person name="Da Costa M.S."/>
            <person name="Albuquerque L."/>
            <person name="Raposo P."/>
            <person name="Froufe H.J.C."/>
            <person name="Barroso C.S."/>
            <person name="Egas C."/>
        </authorList>
    </citation>
    <scope>NUCLEOTIDE SEQUENCE [LARGE SCALE GENOMIC DNA]</scope>
    <source>
        <strain evidence="1 2">DSM 26712</strain>
    </source>
</reference>
<comment type="caution">
    <text evidence="1">The sequence shown here is derived from an EMBL/GenBank/DDBJ whole genome shotgun (WGS) entry which is preliminary data.</text>
</comment>
<gene>
    <name evidence="1" type="ORF">Mterra_01361</name>
</gene>
<keyword evidence="2" id="KW-1185">Reference proteome</keyword>
<dbReference type="RefSeq" id="WP_147372581.1">
    <property type="nucleotide sequence ID" value="NZ_QXDL01000043.1"/>
</dbReference>
<evidence type="ECO:0000313" key="2">
    <source>
        <dbReference type="Proteomes" id="UP000265715"/>
    </source>
</evidence>
<dbReference type="Proteomes" id="UP000265715">
    <property type="component" value="Unassembled WGS sequence"/>
</dbReference>
<dbReference type="EMBL" id="QXDL01000043">
    <property type="protein sequence ID" value="RIH86694.1"/>
    <property type="molecule type" value="Genomic_DNA"/>
</dbReference>
<accession>A0A399EPS7</accession>
<organism evidence="1 2">
    <name type="scientific">Calidithermus terrae</name>
    <dbReference type="NCBI Taxonomy" id="1408545"/>
    <lineage>
        <taxon>Bacteria</taxon>
        <taxon>Thermotogati</taxon>
        <taxon>Deinococcota</taxon>
        <taxon>Deinococci</taxon>
        <taxon>Thermales</taxon>
        <taxon>Thermaceae</taxon>
        <taxon>Calidithermus</taxon>
    </lineage>
</organism>